<proteinExistence type="predicted"/>
<evidence type="ECO:0000313" key="1">
    <source>
        <dbReference type="EMBL" id="TFK74127.1"/>
    </source>
</evidence>
<reference evidence="1 2" key="1">
    <citation type="journal article" date="2019" name="Nat. Ecol. Evol.">
        <title>Megaphylogeny resolves global patterns of mushroom evolution.</title>
        <authorList>
            <person name="Varga T."/>
            <person name="Krizsan K."/>
            <person name="Foldi C."/>
            <person name="Dima B."/>
            <person name="Sanchez-Garcia M."/>
            <person name="Sanchez-Ramirez S."/>
            <person name="Szollosi G.J."/>
            <person name="Szarkandi J.G."/>
            <person name="Papp V."/>
            <person name="Albert L."/>
            <person name="Andreopoulos W."/>
            <person name="Angelini C."/>
            <person name="Antonin V."/>
            <person name="Barry K.W."/>
            <person name="Bougher N.L."/>
            <person name="Buchanan P."/>
            <person name="Buyck B."/>
            <person name="Bense V."/>
            <person name="Catcheside P."/>
            <person name="Chovatia M."/>
            <person name="Cooper J."/>
            <person name="Damon W."/>
            <person name="Desjardin D."/>
            <person name="Finy P."/>
            <person name="Geml J."/>
            <person name="Haridas S."/>
            <person name="Hughes K."/>
            <person name="Justo A."/>
            <person name="Karasinski D."/>
            <person name="Kautmanova I."/>
            <person name="Kiss B."/>
            <person name="Kocsube S."/>
            <person name="Kotiranta H."/>
            <person name="LaButti K.M."/>
            <person name="Lechner B.E."/>
            <person name="Liimatainen K."/>
            <person name="Lipzen A."/>
            <person name="Lukacs Z."/>
            <person name="Mihaltcheva S."/>
            <person name="Morgado L.N."/>
            <person name="Niskanen T."/>
            <person name="Noordeloos M.E."/>
            <person name="Ohm R.A."/>
            <person name="Ortiz-Santana B."/>
            <person name="Ovrebo C."/>
            <person name="Racz N."/>
            <person name="Riley R."/>
            <person name="Savchenko A."/>
            <person name="Shiryaev A."/>
            <person name="Soop K."/>
            <person name="Spirin V."/>
            <person name="Szebenyi C."/>
            <person name="Tomsovsky M."/>
            <person name="Tulloss R.E."/>
            <person name="Uehling J."/>
            <person name="Grigoriev I.V."/>
            <person name="Vagvolgyi C."/>
            <person name="Papp T."/>
            <person name="Martin F.M."/>
            <person name="Miettinen O."/>
            <person name="Hibbett D.S."/>
            <person name="Nagy L.G."/>
        </authorList>
    </citation>
    <scope>NUCLEOTIDE SEQUENCE [LARGE SCALE GENOMIC DNA]</scope>
    <source>
        <strain evidence="1 2">NL-1719</strain>
    </source>
</reference>
<dbReference type="Proteomes" id="UP000308600">
    <property type="component" value="Unassembled WGS sequence"/>
</dbReference>
<protein>
    <submittedName>
        <fullName evidence="1">Uncharacterized protein</fullName>
    </submittedName>
</protein>
<evidence type="ECO:0000313" key="2">
    <source>
        <dbReference type="Proteomes" id="UP000308600"/>
    </source>
</evidence>
<organism evidence="1 2">
    <name type="scientific">Pluteus cervinus</name>
    <dbReference type="NCBI Taxonomy" id="181527"/>
    <lineage>
        <taxon>Eukaryota</taxon>
        <taxon>Fungi</taxon>
        <taxon>Dikarya</taxon>
        <taxon>Basidiomycota</taxon>
        <taxon>Agaricomycotina</taxon>
        <taxon>Agaricomycetes</taxon>
        <taxon>Agaricomycetidae</taxon>
        <taxon>Agaricales</taxon>
        <taxon>Pluteineae</taxon>
        <taxon>Pluteaceae</taxon>
        <taxon>Pluteus</taxon>
    </lineage>
</organism>
<accession>A0ACD3B8W5</accession>
<dbReference type="EMBL" id="ML208270">
    <property type="protein sequence ID" value="TFK74127.1"/>
    <property type="molecule type" value="Genomic_DNA"/>
</dbReference>
<gene>
    <name evidence="1" type="ORF">BDN72DRAFT_813343</name>
</gene>
<sequence>MNINVGADMNIDQLTVHAHGGTFTLNQGTPAQTMPKLELTLTGISLEFRDADPSTWHLVKIWHVIDRHPLLAFEQSAQGINGQVQWNMNLIEPIDRVLWLTFSRWFGSEARFTGEFYISLVDIVVFCANNPVDGVVAFSNALGCIMKVYIDKNSMQRILSQALPGFSLSEVLAGTRKLVAFLDEVIPSQIIFNLVHQAEESIHPEELYVKSISHLLNYLNSLYPILVDLQDMKMQQTILDQTTVISSVVEEVLSAFLASPPLMIQDSIQDDRATIYAASTKISVTKTYLETVLKQAKDNVLKTLEQLKPVEMSLGTYCLPNTRILALEKLSTWAQGSPGTDQMFWLYGLAGTGKTTIAASFVQWLQSHKMLGAFFTCRRGHKALSSPLQLLQTICYGLSHVHKPYGRLVAQAISDDPYFGSGTATISSFFQQFFEGPLSTLGSILDNQVLVIVIDALDECGDVKERKELLQCLTKLMGLYSGLKVLVTSRANEEIQKALSGCSKSYQILSSDSNGDIETFFRFKCSDFEFNDTEIESLVKAAAGLFIWAETAFNYLNDMFDRENGLKAVLRKEPTSASPHAHLYQLYNTILCDSIPDKPENHVIFQRVLGAILLAVKPLTLDALVKMVQQPNISRKSIEGIVKQLHAVLQYSDHHKITVIHLSFSEYLLEHQCLERFRIDTTKQHFNLVDHCVQILSMQLKFNICGFESSYIMNSEVEHLQARINSSISMELQYASVYWVYHYIECDDLERGKLDEKLYILFQGWKALYWMEVVGLSDQIFSILKGLSTAEFKIQVNEQHV</sequence>
<name>A0ACD3B8W5_9AGAR</name>
<keyword evidence="2" id="KW-1185">Reference proteome</keyword>